<evidence type="ECO:0000256" key="6">
    <source>
        <dbReference type="PIRNR" id="PIRNR002756"/>
    </source>
</evidence>
<protein>
    <recommendedName>
        <fullName evidence="6">Phosphate-binding protein</fullName>
    </recommendedName>
</protein>
<dbReference type="GO" id="GO:0035435">
    <property type="term" value="P:phosphate ion transmembrane transport"/>
    <property type="evidence" value="ECO:0007669"/>
    <property type="project" value="InterPro"/>
</dbReference>
<dbReference type="KEGG" id="sbf:JCM31447_16930"/>
<dbReference type="OrthoDB" id="9801510at2"/>
<keyword evidence="4 6" id="KW-0813">Transport</keyword>
<reference evidence="9 10" key="1">
    <citation type="submission" date="2018-12" db="EMBL/GenBank/DDBJ databases">
        <title>Rubrispira sanarue gen. nov., sp., nov., a member of the order Silvanigrellales, isolated from a brackish lake in Hamamatsu Japan.</title>
        <authorList>
            <person name="Maejima Y."/>
            <person name="Iino T."/>
            <person name="Muraguchi Y."/>
            <person name="Fukuda K."/>
            <person name="Nojiri H."/>
            <person name="Ohkuma M."/>
            <person name="Moriuchi R."/>
            <person name="Dohra H."/>
            <person name="Kimbara K."/>
            <person name="Shintani M."/>
        </authorList>
    </citation>
    <scope>NUCLEOTIDE SEQUENCE [LARGE SCALE GENOMIC DNA]</scope>
    <source>
        <strain evidence="9 10">RF1110005</strain>
    </source>
</reference>
<evidence type="ECO:0000256" key="4">
    <source>
        <dbReference type="ARBA" id="ARBA00022448"/>
    </source>
</evidence>
<evidence type="ECO:0000313" key="9">
    <source>
        <dbReference type="EMBL" id="BBH53250.1"/>
    </source>
</evidence>
<dbReference type="PANTHER" id="PTHR42996:SF1">
    <property type="entry name" value="PHOSPHATE-BINDING PROTEIN PSTS"/>
    <property type="match status" value="1"/>
</dbReference>
<dbReference type="NCBIfam" id="TIGR00975">
    <property type="entry name" value="3a0107s03"/>
    <property type="match status" value="1"/>
</dbReference>
<dbReference type="PANTHER" id="PTHR42996">
    <property type="entry name" value="PHOSPHATE-BINDING PROTEIN PSTS"/>
    <property type="match status" value="1"/>
</dbReference>
<dbReference type="InterPro" id="IPR050962">
    <property type="entry name" value="Phosphate-bind_PstS"/>
</dbReference>
<comment type="similarity">
    <text evidence="2 6">Belongs to the PstS family.</text>
</comment>
<evidence type="ECO:0000256" key="5">
    <source>
        <dbReference type="ARBA" id="ARBA00022592"/>
    </source>
</evidence>
<dbReference type="InterPro" id="IPR024370">
    <property type="entry name" value="PBP_domain"/>
</dbReference>
<evidence type="ECO:0000313" key="10">
    <source>
        <dbReference type="Proteomes" id="UP000291236"/>
    </source>
</evidence>
<comment type="subunit">
    <text evidence="3">The complex is composed of two ATP-binding proteins (PstB), two transmembrane proteins (PstC and PstA) and a solute-binding protein (PstS).</text>
</comment>
<keyword evidence="5 6" id="KW-0592">Phosphate transport</keyword>
<dbReference type="PIRSF" id="PIRSF002756">
    <property type="entry name" value="PstS"/>
    <property type="match status" value="1"/>
</dbReference>
<proteinExistence type="inferred from homology"/>
<keyword evidence="7" id="KW-0732">Signal</keyword>
<dbReference type="SUPFAM" id="SSF53850">
    <property type="entry name" value="Periplasmic binding protein-like II"/>
    <property type="match status" value="1"/>
</dbReference>
<dbReference type="InterPro" id="IPR005673">
    <property type="entry name" value="ABC_phos-bd_PstS"/>
</dbReference>
<evidence type="ECO:0000256" key="2">
    <source>
        <dbReference type="ARBA" id="ARBA00008725"/>
    </source>
</evidence>
<dbReference type="Gene3D" id="3.40.190.10">
    <property type="entry name" value="Periplasmic binding protein-like II"/>
    <property type="match status" value="2"/>
</dbReference>
<dbReference type="NCBIfam" id="NF008171">
    <property type="entry name" value="PRK10918.1"/>
    <property type="match status" value="1"/>
</dbReference>
<evidence type="ECO:0000256" key="3">
    <source>
        <dbReference type="ARBA" id="ARBA00011529"/>
    </source>
</evidence>
<dbReference type="Pfam" id="PF12849">
    <property type="entry name" value="PBP_like_2"/>
    <property type="match status" value="1"/>
</dbReference>
<name>A0A4P2VMV7_FLUSA</name>
<feature type="domain" description="PBP" evidence="8">
    <location>
        <begin position="24"/>
        <end position="321"/>
    </location>
</feature>
<comment type="function">
    <text evidence="1">Part of the ABC transporter complex PstSACB involved in phosphate import.</text>
</comment>
<dbReference type="AlphaFoldDB" id="A0A4P2VMV7"/>
<keyword evidence="10" id="KW-1185">Reference proteome</keyword>
<evidence type="ECO:0000256" key="1">
    <source>
        <dbReference type="ARBA" id="ARBA00002841"/>
    </source>
</evidence>
<dbReference type="Proteomes" id="UP000291236">
    <property type="component" value="Chromosome"/>
</dbReference>
<dbReference type="EMBL" id="AP019368">
    <property type="protein sequence ID" value="BBH53250.1"/>
    <property type="molecule type" value="Genomic_DNA"/>
</dbReference>
<dbReference type="GO" id="GO:0043190">
    <property type="term" value="C:ATP-binding cassette (ABC) transporter complex"/>
    <property type="evidence" value="ECO:0007669"/>
    <property type="project" value="InterPro"/>
</dbReference>
<evidence type="ECO:0000256" key="7">
    <source>
        <dbReference type="SAM" id="SignalP"/>
    </source>
</evidence>
<gene>
    <name evidence="9" type="ORF">JCM31447_16930</name>
</gene>
<feature type="chain" id="PRO_5020421815" description="Phosphate-binding protein" evidence="7">
    <location>
        <begin position="27"/>
        <end position="372"/>
    </location>
</feature>
<evidence type="ECO:0000259" key="8">
    <source>
        <dbReference type="Pfam" id="PF12849"/>
    </source>
</evidence>
<accession>A0A4P2VMV7</accession>
<feature type="signal peptide" evidence="7">
    <location>
        <begin position="1"/>
        <end position="26"/>
    </location>
</feature>
<organism evidence="9 10">
    <name type="scientific">Fluviispira sanaruensis</name>
    <dbReference type="NCBI Taxonomy" id="2493639"/>
    <lineage>
        <taxon>Bacteria</taxon>
        <taxon>Pseudomonadati</taxon>
        <taxon>Bdellovibrionota</taxon>
        <taxon>Oligoflexia</taxon>
        <taxon>Silvanigrellales</taxon>
        <taxon>Silvanigrellaceae</taxon>
        <taxon>Fluviispira</taxon>
    </lineage>
</organism>
<dbReference type="GO" id="GO:0042301">
    <property type="term" value="F:phosphate ion binding"/>
    <property type="evidence" value="ECO:0007669"/>
    <property type="project" value="InterPro"/>
</dbReference>
<sequence>MRPIFSNVTRLIALTVACSSGFLAHATNLVTGAGSTFIAPVLYKWSSEYNKETKIKINYQSTGSGAGLKQIEAKIVDFGASDMPLKNEELEKKNLLQFPAVIGGIVPVVNIDGITKGKLVLDAKTLAEIYSGKIKKWDDKRIQDLNPNVKLSNKAITVVYRSDASGTTFNFTYFLDKASEGEWKAGTGTAVSWPAGVTGFGGKGNEGVTSMVKRAPGSIGYVEYAYALQNKLAWVRLKNAAGKVVPQIETSDLENSAKVSEAFKKSFQAAALNAEWETTPGMYILLANQKGEHSWPITASTFVLLHKDQDNVETGKDVLKFFHYVFYHGSKSAELLDYIPIPEKTYKFIEKKWSEEIKASKDKSPIWVKQGT</sequence>
<dbReference type="CDD" id="cd13565">
    <property type="entry name" value="PBP2_PstS"/>
    <property type="match status" value="1"/>
</dbReference>